<feature type="transmembrane region" description="Helical" evidence="6">
    <location>
        <begin position="330"/>
        <end position="348"/>
    </location>
</feature>
<keyword evidence="4 6" id="KW-1133">Transmembrane helix</keyword>
<dbReference type="Proteomes" id="UP000322139">
    <property type="component" value="Unassembled WGS sequence"/>
</dbReference>
<evidence type="ECO:0000256" key="5">
    <source>
        <dbReference type="ARBA" id="ARBA00023136"/>
    </source>
</evidence>
<gene>
    <name evidence="7" type="ORF">FZD51_20020</name>
</gene>
<dbReference type="InterPro" id="IPR030191">
    <property type="entry name" value="CodB"/>
</dbReference>
<feature type="transmembrane region" description="Helical" evidence="6">
    <location>
        <begin position="354"/>
        <end position="375"/>
    </location>
</feature>
<feature type="transmembrane region" description="Helical" evidence="6">
    <location>
        <begin position="107"/>
        <end position="125"/>
    </location>
</feature>
<organism evidence="7 8">
    <name type="scientific">Bacillus infantis</name>
    <dbReference type="NCBI Taxonomy" id="324767"/>
    <lineage>
        <taxon>Bacteria</taxon>
        <taxon>Bacillati</taxon>
        <taxon>Bacillota</taxon>
        <taxon>Bacilli</taxon>
        <taxon>Bacillales</taxon>
        <taxon>Bacillaceae</taxon>
        <taxon>Bacillus</taxon>
    </lineage>
</organism>
<feature type="transmembrane region" description="Helical" evidence="6">
    <location>
        <begin position="178"/>
        <end position="196"/>
    </location>
</feature>
<comment type="subcellular location">
    <subcellularLocation>
        <location evidence="1">Membrane</location>
        <topology evidence="1">Multi-pass membrane protein</topology>
    </subcellularLocation>
</comment>
<dbReference type="PANTHER" id="PTHR30569">
    <property type="entry name" value="CYTOSINE TRANSPORTER CODB"/>
    <property type="match status" value="1"/>
</dbReference>
<proteinExistence type="inferred from homology"/>
<evidence type="ECO:0000256" key="4">
    <source>
        <dbReference type="ARBA" id="ARBA00022989"/>
    </source>
</evidence>
<evidence type="ECO:0000256" key="6">
    <source>
        <dbReference type="SAM" id="Phobius"/>
    </source>
</evidence>
<protein>
    <submittedName>
        <fullName evidence="7">Cytosine permease</fullName>
    </submittedName>
</protein>
<name>A0A5D4R5Q6_9BACI</name>
<evidence type="ECO:0000313" key="8">
    <source>
        <dbReference type="Proteomes" id="UP000322139"/>
    </source>
</evidence>
<feature type="transmembrane region" description="Helical" evidence="6">
    <location>
        <begin position="145"/>
        <end position="166"/>
    </location>
</feature>
<feature type="transmembrane region" description="Helical" evidence="6">
    <location>
        <begin position="246"/>
        <end position="268"/>
    </location>
</feature>
<feature type="transmembrane region" description="Helical" evidence="6">
    <location>
        <begin position="35"/>
        <end position="57"/>
    </location>
</feature>
<dbReference type="PANTHER" id="PTHR30569:SF0">
    <property type="entry name" value="CYTOSINE PERMEASE"/>
    <property type="match status" value="1"/>
</dbReference>
<reference evidence="7 8" key="1">
    <citation type="submission" date="2019-08" db="EMBL/GenBank/DDBJ databases">
        <title>Bacillus genomes from the desert of Cuatro Cienegas, Coahuila.</title>
        <authorList>
            <person name="Olmedo-Alvarez G."/>
        </authorList>
    </citation>
    <scope>NUCLEOTIDE SEQUENCE [LARGE SCALE GENOMIC DNA]</scope>
    <source>
        <strain evidence="7 8">CH446_14T</strain>
    </source>
</reference>
<dbReference type="RefSeq" id="WP_148976384.1">
    <property type="nucleotide sequence ID" value="NZ_VTER01000011.1"/>
</dbReference>
<dbReference type="GO" id="GO:0015209">
    <property type="term" value="F:cytosine transmembrane transporter activity"/>
    <property type="evidence" value="ECO:0007669"/>
    <property type="project" value="InterPro"/>
</dbReference>
<feature type="transmembrane region" description="Helical" evidence="6">
    <location>
        <begin position="216"/>
        <end position="234"/>
    </location>
</feature>
<feature type="transmembrane region" description="Helical" evidence="6">
    <location>
        <begin position="288"/>
        <end position="309"/>
    </location>
</feature>
<evidence type="ECO:0000313" key="7">
    <source>
        <dbReference type="EMBL" id="TYS45386.1"/>
    </source>
</evidence>
<dbReference type="GO" id="GO:0005886">
    <property type="term" value="C:plasma membrane"/>
    <property type="evidence" value="ECO:0007669"/>
    <property type="project" value="TreeGrafter"/>
</dbReference>
<evidence type="ECO:0000256" key="2">
    <source>
        <dbReference type="ARBA" id="ARBA00008974"/>
    </source>
</evidence>
<dbReference type="InterPro" id="IPR001248">
    <property type="entry name" value="Pur-cyt_permease"/>
</dbReference>
<dbReference type="Pfam" id="PF02133">
    <property type="entry name" value="Transp_cyt_pur"/>
    <property type="match status" value="1"/>
</dbReference>
<comment type="similarity">
    <text evidence="2">Belongs to the purine-cytosine permease (2.A.39) family.</text>
</comment>
<sequence>MASTANIQKDSRGKIEQLGLEAVPSHLKQTPWYDFTILQMAFSVNSGNFLVPALAVISGGLSFYAAAASTMIGAAFAFLFVSFLTLPGSRYGLPAQYAIRSMLGTGAARYISSPIRTMTSLYWFAVQTIGGTAVLTELGSRLFSVRLPFLAVSVCLALIMAILALVGFDAVKKATRYFMPFLLIGQAALFVLLIQKAGQTDHSAILNHGSWEFSSFLFYSSLAFVQYVSGLSASSDMARYAKSERGAFWGLFSGNTAGFAITAVLGALSASLLGELNPFVSASTLTSSVSLLVLIFACAMMSMISINLNNAYTGGFSLLNTFQGLGRIKSACLFGLAAVILSCFPDIVESAQKYISLLGTFVIPISAVIAADFLFVKRRKLTEADLLVLREPGFVNKQAIISMAFGIIFYSLLPENASPGFVSFIATASLYICLQLRKGRH</sequence>
<keyword evidence="5 6" id="KW-0472">Membrane</keyword>
<feature type="transmembrane region" description="Helical" evidence="6">
    <location>
        <begin position="419"/>
        <end position="436"/>
    </location>
</feature>
<dbReference type="AlphaFoldDB" id="A0A5D4R5Q6"/>
<comment type="caution">
    <text evidence="7">The sequence shown here is derived from an EMBL/GenBank/DDBJ whole genome shotgun (WGS) entry which is preliminary data.</text>
</comment>
<keyword evidence="3 6" id="KW-0812">Transmembrane</keyword>
<accession>A0A5D4R5Q6</accession>
<dbReference type="EMBL" id="VTER01000011">
    <property type="protein sequence ID" value="TYS45386.1"/>
    <property type="molecule type" value="Genomic_DNA"/>
</dbReference>
<evidence type="ECO:0000256" key="3">
    <source>
        <dbReference type="ARBA" id="ARBA00022692"/>
    </source>
</evidence>
<evidence type="ECO:0000256" key="1">
    <source>
        <dbReference type="ARBA" id="ARBA00004141"/>
    </source>
</evidence>
<feature type="transmembrane region" description="Helical" evidence="6">
    <location>
        <begin position="63"/>
        <end position="86"/>
    </location>
</feature>
<dbReference type="Gene3D" id="1.10.4160.10">
    <property type="entry name" value="Hydantoin permease"/>
    <property type="match status" value="1"/>
</dbReference>
<feature type="transmembrane region" description="Helical" evidence="6">
    <location>
        <begin position="395"/>
        <end position="413"/>
    </location>
</feature>